<dbReference type="Proteomes" id="UP000219439">
    <property type="component" value="Unassembled WGS sequence"/>
</dbReference>
<dbReference type="InterPro" id="IPR008318">
    <property type="entry name" value="UCP030820"/>
</dbReference>
<dbReference type="OrthoDB" id="9800421at2"/>
<proteinExistence type="predicted"/>
<organism evidence="1 2">
    <name type="scientific">Cohaesibacter gelatinilyticus</name>
    <dbReference type="NCBI Taxonomy" id="372072"/>
    <lineage>
        <taxon>Bacteria</taxon>
        <taxon>Pseudomonadati</taxon>
        <taxon>Pseudomonadota</taxon>
        <taxon>Alphaproteobacteria</taxon>
        <taxon>Hyphomicrobiales</taxon>
        <taxon>Cohaesibacteraceae</taxon>
    </lineage>
</organism>
<evidence type="ECO:0000313" key="1">
    <source>
        <dbReference type="EMBL" id="SNZ07824.1"/>
    </source>
</evidence>
<sequence length="189" mass="21160">MRPACGQRVEIMSNQTENQAEATLYKPHAFHVDEWQTLDAEAELPAAGAYFLGLDRALELLEAGKPAFRLGVIVDAGEDVTRIGDHLDKIEAVAVNFPAFADGRAFSSSRLLRERYDYKGEVRATGAYILDQMPMLVRCGVDAFDVQDPNVRAGLERGEWPDVTNYYQPTGNDEQLVNNPRPWLRRSFG</sequence>
<gene>
    <name evidence="1" type="ORF">SAMN06265368_1287</name>
</gene>
<reference evidence="1 2" key="1">
    <citation type="submission" date="2017-09" db="EMBL/GenBank/DDBJ databases">
        <authorList>
            <person name="Ehlers B."/>
            <person name="Leendertz F.H."/>
        </authorList>
    </citation>
    <scope>NUCLEOTIDE SEQUENCE [LARGE SCALE GENOMIC DNA]</scope>
    <source>
        <strain evidence="1 2">DSM 18289</strain>
    </source>
</reference>
<evidence type="ECO:0000313" key="2">
    <source>
        <dbReference type="Proteomes" id="UP000219439"/>
    </source>
</evidence>
<keyword evidence="2" id="KW-1185">Reference proteome</keyword>
<accession>A0A285NE91</accession>
<name>A0A285NE91_9HYPH</name>
<dbReference type="PIRSF" id="PIRSF030820">
    <property type="entry name" value="UCP030820"/>
    <property type="match status" value="1"/>
</dbReference>
<dbReference type="AlphaFoldDB" id="A0A285NE91"/>
<protein>
    <submittedName>
        <fullName evidence="1">Uncharacterized conserved protein, DUF934 family</fullName>
    </submittedName>
</protein>
<dbReference type="Pfam" id="PF06073">
    <property type="entry name" value="DUF934"/>
    <property type="match status" value="1"/>
</dbReference>
<dbReference type="EMBL" id="OBEL01000001">
    <property type="protein sequence ID" value="SNZ07824.1"/>
    <property type="molecule type" value="Genomic_DNA"/>
</dbReference>